<evidence type="ECO:0000313" key="6">
    <source>
        <dbReference type="EMBL" id="ESN97326.1"/>
    </source>
</evidence>
<evidence type="ECO:0000256" key="2">
    <source>
        <dbReference type="ARBA" id="ARBA00004947"/>
    </source>
</evidence>
<dbReference type="Pfam" id="PF01263">
    <property type="entry name" value="Aldose_epim"/>
    <property type="match status" value="1"/>
</dbReference>
<dbReference type="FunFam" id="2.70.98.10:FF:000070">
    <property type="entry name" value="Aldose 1-epimerase-like protein"/>
    <property type="match status" value="1"/>
</dbReference>
<dbReference type="Gene3D" id="2.70.98.10">
    <property type="match status" value="1"/>
</dbReference>
<protein>
    <recommendedName>
        <fullName evidence="3">Galactose mutarotase</fullName>
    </recommendedName>
    <alternativeName>
        <fullName evidence="4">Aldose 1-epimerase</fullName>
    </alternativeName>
</protein>
<reference evidence="8" key="1">
    <citation type="submission" date="2012-12" db="EMBL/GenBank/DDBJ databases">
        <authorList>
            <person name="Hellsten U."/>
            <person name="Grimwood J."/>
            <person name="Chapman J.A."/>
            <person name="Shapiro H."/>
            <person name="Aerts A."/>
            <person name="Otillar R.P."/>
            <person name="Terry A.Y."/>
            <person name="Boore J.L."/>
            <person name="Simakov O."/>
            <person name="Marletaz F."/>
            <person name="Cho S.-J."/>
            <person name="Edsinger-Gonzales E."/>
            <person name="Havlak P."/>
            <person name="Kuo D.-H."/>
            <person name="Larsson T."/>
            <person name="Lv J."/>
            <person name="Arendt D."/>
            <person name="Savage R."/>
            <person name="Osoegawa K."/>
            <person name="de Jong P."/>
            <person name="Lindberg D.R."/>
            <person name="Seaver E.C."/>
            <person name="Weisblat D.A."/>
            <person name="Putnam N.H."/>
            <person name="Grigoriev I.V."/>
            <person name="Rokhsar D.S."/>
        </authorList>
    </citation>
    <scope>NUCLEOTIDE SEQUENCE</scope>
</reference>
<dbReference type="CTD" id="20206614"/>
<dbReference type="PANTHER" id="PTHR10091:SF0">
    <property type="entry name" value="GALACTOSE MUTAROTASE"/>
    <property type="match status" value="1"/>
</dbReference>
<evidence type="ECO:0000256" key="3">
    <source>
        <dbReference type="ARBA" id="ARBA00021023"/>
    </source>
</evidence>
<dbReference type="GO" id="GO:0030246">
    <property type="term" value="F:carbohydrate binding"/>
    <property type="evidence" value="ECO:0007669"/>
    <property type="project" value="InterPro"/>
</dbReference>
<sequence length="108" mass="11843">MITKSLFGKTKDDQDVHAYELKNENGTSITILTLGGIIQSIKVPDKNGKFDDVTTGFDNVADYEVNPAYFGAIIGRVANRIFRGEFDIDGVTYRASLNQEQACLHGGL</sequence>
<proteinExistence type="predicted"/>
<dbReference type="PANTHER" id="PTHR10091">
    <property type="entry name" value="ALDOSE-1-EPIMERASE"/>
    <property type="match status" value="1"/>
</dbReference>
<evidence type="ECO:0000256" key="1">
    <source>
        <dbReference type="ARBA" id="ARBA00001712"/>
    </source>
</evidence>
<gene>
    <name evidence="7" type="primary">20206614</name>
    <name evidence="6" type="ORF">HELRODRAFT_178112</name>
</gene>
<dbReference type="AlphaFoldDB" id="T1FCR5"/>
<dbReference type="HOGENOM" id="CLU_2199782_0_0_1"/>
<accession>T1FCR5</accession>
<evidence type="ECO:0000313" key="7">
    <source>
        <dbReference type="EnsemblMetazoa" id="HelroP178112"/>
    </source>
</evidence>
<comment type="function">
    <text evidence="5">Mutarotase that catalyzes the interconversion of beta-D-galactose and alpha-D-galactose during galactose metabolism. Beta-D-galactose is metabolized in the liver into glucose 1-phosphate, the primary metabolic fuel, by the action of four enzymes that constitute the Leloir pathway: GALM, GALK1 (galactokinase), GALT (galactose-1-phosphate uridylyltransferase) and GALE (UDP-galactose-4'-epimerase). Involved in the maintenance of the equilibrium between the beta- and alpha-anomers of galactose, therefore ensuring a sufficient supply of the alpha-anomer for GALK1. Also active on D-glucose although shows a preference for galactose over glucose.</text>
</comment>
<name>T1FCR5_HELRO</name>
<dbReference type="InterPro" id="IPR008183">
    <property type="entry name" value="Aldose_1/G6P_1-epimerase"/>
</dbReference>
<dbReference type="EMBL" id="AMQM01006306">
    <property type="status" value="NOT_ANNOTATED_CDS"/>
    <property type="molecule type" value="Genomic_DNA"/>
</dbReference>
<dbReference type="eggNOG" id="KOG1604">
    <property type="taxonomic scope" value="Eukaryota"/>
</dbReference>
<dbReference type="UniPathway" id="UPA00214"/>
<comment type="catalytic activity">
    <reaction evidence="1">
        <text>alpha-D-galactose = beta-D-galactose</text>
        <dbReference type="Rhea" id="RHEA:28675"/>
        <dbReference type="ChEBI" id="CHEBI:27667"/>
        <dbReference type="ChEBI" id="CHEBI:28061"/>
        <dbReference type="EC" id="5.1.3.3"/>
    </reaction>
    <physiologicalReaction direction="right-to-left" evidence="1">
        <dbReference type="Rhea" id="RHEA:28677"/>
    </physiologicalReaction>
</comment>
<dbReference type="InterPro" id="IPR014718">
    <property type="entry name" value="GH-type_carb-bd"/>
</dbReference>
<dbReference type="EMBL" id="KB097379">
    <property type="protein sequence ID" value="ESN97326.1"/>
    <property type="molecule type" value="Genomic_DNA"/>
</dbReference>
<evidence type="ECO:0000313" key="8">
    <source>
        <dbReference type="Proteomes" id="UP000015101"/>
    </source>
</evidence>
<dbReference type="KEGG" id="hro:HELRODRAFT_178112"/>
<dbReference type="OMA" id="LTELWIP"/>
<evidence type="ECO:0000256" key="5">
    <source>
        <dbReference type="ARBA" id="ARBA00045743"/>
    </source>
</evidence>
<dbReference type="GeneID" id="20206614"/>
<dbReference type="Proteomes" id="UP000015101">
    <property type="component" value="Unassembled WGS sequence"/>
</dbReference>
<dbReference type="EnsemblMetazoa" id="HelroT178112">
    <property type="protein sequence ID" value="HelroP178112"/>
    <property type="gene ID" value="HelroG178112"/>
</dbReference>
<dbReference type="SUPFAM" id="SSF74650">
    <property type="entry name" value="Galactose mutarotase-like"/>
    <property type="match status" value="1"/>
</dbReference>
<keyword evidence="8" id="KW-1185">Reference proteome</keyword>
<dbReference type="GO" id="GO:0006012">
    <property type="term" value="P:galactose metabolic process"/>
    <property type="evidence" value="ECO:0007669"/>
    <property type="project" value="UniProtKB-UniPathway"/>
</dbReference>
<reference evidence="7" key="3">
    <citation type="submission" date="2015-06" db="UniProtKB">
        <authorList>
            <consortium name="EnsemblMetazoa"/>
        </authorList>
    </citation>
    <scope>IDENTIFICATION</scope>
</reference>
<dbReference type="STRING" id="6412.T1FCR5"/>
<dbReference type="RefSeq" id="XP_009024503.1">
    <property type="nucleotide sequence ID" value="XM_009026255.1"/>
</dbReference>
<organism evidence="7 8">
    <name type="scientific">Helobdella robusta</name>
    <name type="common">Californian leech</name>
    <dbReference type="NCBI Taxonomy" id="6412"/>
    <lineage>
        <taxon>Eukaryota</taxon>
        <taxon>Metazoa</taxon>
        <taxon>Spiralia</taxon>
        <taxon>Lophotrochozoa</taxon>
        <taxon>Annelida</taxon>
        <taxon>Clitellata</taxon>
        <taxon>Hirudinea</taxon>
        <taxon>Rhynchobdellida</taxon>
        <taxon>Glossiphoniidae</taxon>
        <taxon>Helobdella</taxon>
    </lineage>
</organism>
<reference evidence="6 8" key="2">
    <citation type="journal article" date="2013" name="Nature">
        <title>Insights into bilaterian evolution from three spiralian genomes.</title>
        <authorList>
            <person name="Simakov O."/>
            <person name="Marletaz F."/>
            <person name="Cho S.J."/>
            <person name="Edsinger-Gonzales E."/>
            <person name="Havlak P."/>
            <person name="Hellsten U."/>
            <person name="Kuo D.H."/>
            <person name="Larsson T."/>
            <person name="Lv J."/>
            <person name="Arendt D."/>
            <person name="Savage R."/>
            <person name="Osoegawa K."/>
            <person name="de Jong P."/>
            <person name="Grimwood J."/>
            <person name="Chapman J.A."/>
            <person name="Shapiro H."/>
            <person name="Aerts A."/>
            <person name="Otillar R.P."/>
            <person name="Terry A.Y."/>
            <person name="Boore J.L."/>
            <person name="Grigoriev I.V."/>
            <person name="Lindberg D.R."/>
            <person name="Seaver E.C."/>
            <person name="Weisblat D.A."/>
            <person name="Putnam N.H."/>
            <person name="Rokhsar D.S."/>
        </authorList>
    </citation>
    <scope>NUCLEOTIDE SEQUENCE</scope>
</reference>
<comment type="pathway">
    <text evidence="2">Carbohydrate metabolism; galactose metabolism.</text>
</comment>
<dbReference type="GO" id="GO:0004034">
    <property type="term" value="F:aldose 1-epimerase activity"/>
    <property type="evidence" value="ECO:0007669"/>
    <property type="project" value="UniProtKB-EC"/>
</dbReference>
<dbReference type="InterPro" id="IPR011013">
    <property type="entry name" value="Gal_mutarotase_sf_dom"/>
</dbReference>
<evidence type="ECO:0000256" key="4">
    <source>
        <dbReference type="ARBA" id="ARBA00032729"/>
    </source>
</evidence>
<dbReference type="InParanoid" id="T1FCR5"/>
<dbReference type="OrthoDB" id="274691at2759"/>